<dbReference type="RefSeq" id="WP_106453664.1">
    <property type="nucleotide sequence ID" value="NZ_PXYH01000013.1"/>
</dbReference>
<accession>A0A2P7QTH5</accession>
<sequence length="706" mass="74881">MSLASPLTLAVDVENLGLFELDGNAMQDDALPPPYDWETLHEGVPAGVVFTGINPDPENPQRILAGGVKDIQDISLGGITSKVWKWTTGSVPDKSNIKNAYAASMVYNNPNDENDPNNGDRIIYFGADRFSNVGDTFMGFWFFKNKITIPEGSIDEFSGIHKDGDTLVLVNFPQANNAVPLIQVVEWDSSCDGKGANKIVNNGYKDGDCVANNLRLVAGTSGAGAICGNGGIEDACAITNDMTIDSPWDYTSKDGFVNQFPYETFFEGGINLTKLFPDSDGCFASFLAETRASSSFTADLKDFVLDEFPVCSTDITTEIHSDSNHDDDIQNTAINAGTGIHDLALITFSGPSGLNVLGTVTFDTFAAACNELLDSQGEPIVPLPDSLDTYVVNVNYDLAGDNTLMVETNGWTNGNTGGGLTRSDTDFPAPGPFAYLVRFESETNGIPDSDYHCEQLNVNQLTPSVVTRIHQGSVSVVGHADVDIQNGTVPVGTTIHDLAEVTGASGLLPTGTISFVFYDNLTCDGNELATHGNKALSGAGVVATAESNDYSTVGYLSNTDTRGLSIKASYSGDTNYAPAMANCEPLTVSKRNPSIETHVILLDQAKVEGDGNSIVGVGDPGGVVDFDIYLNNNCAGTPEETVTNVALADVNGDLIARMTQEVIVKALNTTSHVSYKATYKGDNNYKSVAHACEVVAVTLPAKTTAN</sequence>
<keyword evidence="2" id="KW-1185">Reference proteome</keyword>
<dbReference type="AlphaFoldDB" id="A0A2P7QTH5"/>
<evidence type="ECO:0000313" key="2">
    <source>
        <dbReference type="Proteomes" id="UP000242181"/>
    </source>
</evidence>
<name>A0A2P7QTH5_9GAMM</name>
<gene>
    <name evidence="1" type="ORF">C7I36_10460</name>
</gene>
<dbReference type="Proteomes" id="UP000242181">
    <property type="component" value="Unassembled WGS sequence"/>
</dbReference>
<dbReference type="Gene3D" id="2.60.40.10">
    <property type="entry name" value="Immunoglobulins"/>
    <property type="match status" value="1"/>
</dbReference>
<proteinExistence type="predicted"/>
<comment type="caution">
    <text evidence="1">The sequence shown here is derived from an EMBL/GenBank/DDBJ whole genome shotgun (WGS) entry which is preliminary data.</text>
</comment>
<dbReference type="InterPro" id="IPR013783">
    <property type="entry name" value="Ig-like_fold"/>
</dbReference>
<evidence type="ECO:0000313" key="1">
    <source>
        <dbReference type="EMBL" id="PSJ41273.1"/>
    </source>
</evidence>
<dbReference type="EMBL" id="PXYH01000013">
    <property type="protein sequence ID" value="PSJ41273.1"/>
    <property type="molecule type" value="Genomic_DNA"/>
</dbReference>
<dbReference type="OrthoDB" id="6257262at2"/>
<protein>
    <submittedName>
        <fullName evidence="1">Uncharacterized protein</fullName>
    </submittedName>
</protein>
<organism evidence="1 2">
    <name type="scientific">Zobellella taiwanensis</name>
    <dbReference type="NCBI Taxonomy" id="347535"/>
    <lineage>
        <taxon>Bacteria</taxon>
        <taxon>Pseudomonadati</taxon>
        <taxon>Pseudomonadota</taxon>
        <taxon>Gammaproteobacteria</taxon>
        <taxon>Aeromonadales</taxon>
        <taxon>Aeromonadaceae</taxon>
        <taxon>Zobellella</taxon>
    </lineage>
</organism>
<reference evidence="1 2" key="1">
    <citation type="submission" date="2018-03" db="EMBL/GenBank/DDBJ databases">
        <title>The draft genome of Zobellella taiwanensis JCM 13381.</title>
        <authorList>
            <person name="Liu L."/>
            <person name="Li L."/>
            <person name="Wang T."/>
            <person name="Zhang X."/>
            <person name="Liang L."/>
        </authorList>
    </citation>
    <scope>NUCLEOTIDE SEQUENCE [LARGE SCALE GENOMIC DNA]</scope>
    <source>
        <strain evidence="1 2">JCM 13381</strain>
    </source>
</reference>